<gene>
    <name evidence="5" type="primary">LOC106468707</name>
</gene>
<dbReference type="SMART" id="SM00175">
    <property type="entry name" value="RAB"/>
    <property type="match status" value="1"/>
</dbReference>
<protein>
    <submittedName>
        <fullName evidence="5">GTP-binding protein REM 1-like</fullName>
    </submittedName>
</protein>
<dbReference type="InterPro" id="IPR027417">
    <property type="entry name" value="P-loop_NTPase"/>
</dbReference>
<sequence>MAKTEARSMPYSRTASAPLSNTQAIINLEVKKKKGSRERTIRTRRKTAPIVMLPASSTLENRESPGRLGDELELMRPSYGTRSNRSKNGTTKDFVHRSQSVRTSHRPQSLDPANRSRQRINSITDDTFPERSSSNCSLPLPEEERDYYQRLRNFSITPKGVINRGDSFRSKSYSSHSVSSCGSQPPTAELSVESSDIPACSTVRYRILVLGCPGVGKSALTTQFTTSEYICAYDTSLDEENEKLVTVVLNGEESELLFVEHTLPIKADSFQPLETMLNNADAIITVYSSCDKTGFRKTRDTLLRMNNVEERDPKPVILVGNKTDLARLRVVSTKDARALATSIGCKFIETSVGINHNVDELLVGILSQIRLKGQQLDGKRESVTLAGPPLATSSYTGCKAKVFIRKLLEKTVLKSKSCNNLHVL</sequence>
<evidence type="ECO:0000256" key="2">
    <source>
        <dbReference type="ARBA" id="ARBA00022553"/>
    </source>
</evidence>
<reference evidence="5" key="1">
    <citation type="submission" date="2025-08" db="UniProtKB">
        <authorList>
            <consortium name="RefSeq"/>
        </authorList>
    </citation>
    <scope>IDENTIFICATION</scope>
    <source>
        <tissue evidence="5">Muscle</tissue>
    </source>
</reference>
<dbReference type="RefSeq" id="XP_022253612.1">
    <property type="nucleotide sequence ID" value="XM_022397904.1"/>
</dbReference>
<dbReference type="Pfam" id="PF00071">
    <property type="entry name" value="Ras"/>
    <property type="match status" value="1"/>
</dbReference>
<organism evidence="4 5">
    <name type="scientific">Limulus polyphemus</name>
    <name type="common">Atlantic horseshoe crab</name>
    <dbReference type="NCBI Taxonomy" id="6850"/>
    <lineage>
        <taxon>Eukaryota</taxon>
        <taxon>Metazoa</taxon>
        <taxon>Ecdysozoa</taxon>
        <taxon>Arthropoda</taxon>
        <taxon>Chelicerata</taxon>
        <taxon>Merostomata</taxon>
        <taxon>Xiphosura</taxon>
        <taxon>Limulidae</taxon>
        <taxon>Limulus</taxon>
    </lineage>
</organism>
<evidence type="ECO:0000313" key="5">
    <source>
        <dbReference type="RefSeq" id="XP_022253612.1"/>
    </source>
</evidence>
<accession>A0ABM1TCK6</accession>
<feature type="region of interest" description="Disordered" evidence="3">
    <location>
        <begin position="55"/>
        <end position="141"/>
    </location>
</feature>
<evidence type="ECO:0000313" key="4">
    <source>
        <dbReference type="Proteomes" id="UP000694941"/>
    </source>
</evidence>
<dbReference type="SMART" id="SM00173">
    <property type="entry name" value="RAS"/>
    <property type="match status" value="1"/>
</dbReference>
<feature type="compositionally biased region" description="Polar residues" evidence="3">
    <location>
        <begin position="80"/>
        <end position="102"/>
    </location>
</feature>
<dbReference type="GeneID" id="106468707"/>
<evidence type="ECO:0000256" key="3">
    <source>
        <dbReference type="SAM" id="MobiDB-lite"/>
    </source>
</evidence>
<comment type="similarity">
    <text evidence="1">Belongs to the small GTPase superfamily. RGK family.</text>
</comment>
<dbReference type="PRINTS" id="PR00449">
    <property type="entry name" value="RASTRNSFRMNG"/>
</dbReference>
<dbReference type="PANTHER" id="PTHR45775">
    <property type="entry name" value="RAD, GEM/KIR FAMILY MEMBER 2, ISOFORM C"/>
    <property type="match status" value="1"/>
</dbReference>
<dbReference type="PROSITE" id="PS51421">
    <property type="entry name" value="RAS"/>
    <property type="match status" value="1"/>
</dbReference>
<keyword evidence="2" id="KW-0597">Phosphoprotein</keyword>
<name>A0ABM1TCK6_LIMPO</name>
<evidence type="ECO:0000256" key="1">
    <source>
        <dbReference type="ARBA" id="ARBA00008846"/>
    </source>
</evidence>
<proteinExistence type="inferred from homology"/>
<dbReference type="Gene3D" id="3.40.50.300">
    <property type="entry name" value="P-loop containing nucleotide triphosphate hydrolases"/>
    <property type="match status" value="1"/>
</dbReference>
<dbReference type="SUPFAM" id="SSF52540">
    <property type="entry name" value="P-loop containing nucleoside triphosphate hydrolases"/>
    <property type="match status" value="1"/>
</dbReference>
<dbReference type="PANTHER" id="PTHR45775:SF6">
    <property type="entry name" value="RAD, GEM_KIR FAMILY MEMBER 2, ISOFORM C"/>
    <property type="match status" value="1"/>
</dbReference>
<dbReference type="PROSITE" id="PS51419">
    <property type="entry name" value="RAB"/>
    <property type="match status" value="1"/>
</dbReference>
<dbReference type="InterPro" id="IPR051641">
    <property type="entry name" value="RGK_GTP-binding_reg"/>
</dbReference>
<feature type="compositionally biased region" description="Polar residues" evidence="3">
    <location>
        <begin position="119"/>
        <end position="137"/>
    </location>
</feature>
<dbReference type="InterPro" id="IPR001806">
    <property type="entry name" value="Small_GTPase"/>
</dbReference>
<dbReference type="Proteomes" id="UP000694941">
    <property type="component" value="Unplaced"/>
</dbReference>
<feature type="compositionally biased region" description="Basic and acidic residues" evidence="3">
    <location>
        <begin position="60"/>
        <end position="74"/>
    </location>
</feature>
<keyword evidence="4" id="KW-1185">Reference proteome</keyword>